<evidence type="ECO:0000256" key="1">
    <source>
        <dbReference type="SAM" id="MobiDB-lite"/>
    </source>
</evidence>
<dbReference type="PANTHER" id="PTHR30290">
    <property type="entry name" value="PERIPLASMIC BINDING COMPONENT OF ABC TRANSPORTER"/>
    <property type="match status" value="1"/>
</dbReference>
<evidence type="ECO:0000256" key="2">
    <source>
        <dbReference type="SAM" id="SignalP"/>
    </source>
</evidence>
<dbReference type="SUPFAM" id="SSF53850">
    <property type="entry name" value="Periplasmic binding protein-like II"/>
    <property type="match status" value="1"/>
</dbReference>
<dbReference type="GO" id="GO:1904680">
    <property type="term" value="F:peptide transmembrane transporter activity"/>
    <property type="evidence" value="ECO:0007669"/>
    <property type="project" value="TreeGrafter"/>
</dbReference>
<sequence length="549" mass="59826">MNRSTRRWAVALTALAMLATACTSGTDDLDSEGPDPSSARSTLEIAGVGGPSDATSLVPHQEDGLGSFLETLFTPLFQIDAANETYSNLLDSWTVSDDVQTVTLKLKEDAVWSDETPVTSADVIMSLTQYLDPAISLWAGRIGGIVGQAAYVEGTADSITGLTAPDDRTVVVQLEQPDLAWLPNLGYLAKFMPVLPSHILGDVPHDQLLAHEYFTTYPVTNGPYLLDEVVRDQYVKLVANHNWSAGEAQIEEIFIKNVATDVLSAQLESGESQLITAVSPEEADRVGSIDGVEVQSATGAAPNSWWLMNYGPIKDPRVRQAMVYAIDRQGICDQVLQGHCTVPAANNRQLAPEWSLPTDDVIEYDYDPDRARELLDEAGWDPGTELTFFAFDAGGIPDAGIEIAQANLAEVGINWSIVDSDVATTFEAIETGGGAEVQGFPLGGGNFVTDPSQVAVYADCDAFFPNGSNLIHYCDPALDELWDTGRREPDQARRAEIYHDAFRILNENPMEIIFYVQDQIVAHDARLQGVQAHPSGDIYWNVAEWTWEE</sequence>
<dbReference type="AlphaFoldDB" id="A0A1H2K398"/>
<dbReference type="STRING" id="419479.SAMN04488563_3380"/>
<dbReference type="GO" id="GO:0042597">
    <property type="term" value="C:periplasmic space"/>
    <property type="evidence" value="ECO:0007669"/>
    <property type="project" value="UniProtKB-ARBA"/>
</dbReference>
<dbReference type="Gene3D" id="3.90.76.10">
    <property type="entry name" value="Dipeptide-binding Protein, Domain 1"/>
    <property type="match status" value="1"/>
</dbReference>
<dbReference type="InterPro" id="IPR000914">
    <property type="entry name" value="SBP_5_dom"/>
</dbReference>
<dbReference type="PROSITE" id="PS51257">
    <property type="entry name" value="PROKAR_LIPOPROTEIN"/>
    <property type="match status" value="1"/>
</dbReference>
<feature type="domain" description="Solute-binding protein family 5" evidence="3">
    <location>
        <begin position="86"/>
        <end position="445"/>
    </location>
</feature>
<reference evidence="5" key="1">
    <citation type="submission" date="2016-10" db="EMBL/GenBank/DDBJ databases">
        <authorList>
            <person name="Varghese N."/>
            <person name="Submissions S."/>
        </authorList>
    </citation>
    <scope>NUCLEOTIDE SEQUENCE [LARGE SCALE GENOMIC DNA]</scope>
    <source>
        <strain evidence="5">DSM 45079</strain>
    </source>
</reference>
<protein>
    <submittedName>
        <fullName evidence="4">ABC-type transport system, substrate-binding protein</fullName>
    </submittedName>
</protein>
<feature type="chain" id="PRO_5039134134" evidence="2">
    <location>
        <begin position="22"/>
        <end position="549"/>
    </location>
</feature>
<dbReference type="GO" id="GO:0043190">
    <property type="term" value="C:ATP-binding cassette (ABC) transporter complex"/>
    <property type="evidence" value="ECO:0007669"/>
    <property type="project" value="InterPro"/>
</dbReference>
<dbReference type="Gene3D" id="3.40.190.10">
    <property type="entry name" value="Periplasmic binding protein-like II"/>
    <property type="match status" value="1"/>
</dbReference>
<keyword evidence="5" id="KW-1185">Reference proteome</keyword>
<dbReference type="CDD" id="cd00995">
    <property type="entry name" value="PBP2_NikA_DppA_OppA_like"/>
    <property type="match status" value="1"/>
</dbReference>
<dbReference type="Proteomes" id="UP000182977">
    <property type="component" value="Chromosome I"/>
</dbReference>
<dbReference type="EMBL" id="LT629791">
    <property type="protein sequence ID" value="SDU63204.1"/>
    <property type="molecule type" value="Genomic_DNA"/>
</dbReference>
<dbReference type="InterPro" id="IPR039424">
    <property type="entry name" value="SBP_5"/>
</dbReference>
<name>A0A1H2K398_9ACTN</name>
<proteinExistence type="predicted"/>
<organism evidence="4 5">
    <name type="scientific">Jiangella alkaliphila</name>
    <dbReference type="NCBI Taxonomy" id="419479"/>
    <lineage>
        <taxon>Bacteria</taxon>
        <taxon>Bacillati</taxon>
        <taxon>Actinomycetota</taxon>
        <taxon>Actinomycetes</taxon>
        <taxon>Jiangellales</taxon>
        <taxon>Jiangellaceae</taxon>
        <taxon>Jiangella</taxon>
    </lineage>
</organism>
<feature type="region of interest" description="Disordered" evidence="1">
    <location>
        <begin position="25"/>
        <end position="46"/>
    </location>
</feature>
<evidence type="ECO:0000313" key="4">
    <source>
        <dbReference type="EMBL" id="SDU63204.1"/>
    </source>
</evidence>
<dbReference type="InterPro" id="IPR030678">
    <property type="entry name" value="Peptide/Ni-bd"/>
</dbReference>
<dbReference type="Gene3D" id="3.10.105.10">
    <property type="entry name" value="Dipeptide-binding Protein, Domain 3"/>
    <property type="match status" value="1"/>
</dbReference>
<feature type="signal peptide" evidence="2">
    <location>
        <begin position="1"/>
        <end position="21"/>
    </location>
</feature>
<dbReference type="PIRSF" id="PIRSF002741">
    <property type="entry name" value="MppA"/>
    <property type="match status" value="1"/>
</dbReference>
<evidence type="ECO:0000313" key="5">
    <source>
        <dbReference type="Proteomes" id="UP000182977"/>
    </source>
</evidence>
<keyword evidence="2" id="KW-0732">Signal</keyword>
<accession>A0A1H2K398</accession>
<dbReference type="GO" id="GO:0015833">
    <property type="term" value="P:peptide transport"/>
    <property type="evidence" value="ECO:0007669"/>
    <property type="project" value="TreeGrafter"/>
</dbReference>
<evidence type="ECO:0000259" key="3">
    <source>
        <dbReference type="Pfam" id="PF00496"/>
    </source>
</evidence>
<gene>
    <name evidence="4" type="ORF">SAMN04488563_3380</name>
</gene>
<dbReference type="Pfam" id="PF00496">
    <property type="entry name" value="SBP_bac_5"/>
    <property type="match status" value="1"/>
</dbReference>